<dbReference type="EMBL" id="GGEC01068356">
    <property type="protein sequence ID" value="MBX48840.1"/>
    <property type="molecule type" value="Transcribed_RNA"/>
</dbReference>
<feature type="compositionally biased region" description="Gly residues" evidence="1">
    <location>
        <begin position="51"/>
        <end position="62"/>
    </location>
</feature>
<proteinExistence type="predicted"/>
<organism evidence="2">
    <name type="scientific">Rhizophora mucronata</name>
    <name type="common">Asiatic mangrove</name>
    <dbReference type="NCBI Taxonomy" id="61149"/>
    <lineage>
        <taxon>Eukaryota</taxon>
        <taxon>Viridiplantae</taxon>
        <taxon>Streptophyta</taxon>
        <taxon>Embryophyta</taxon>
        <taxon>Tracheophyta</taxon>
        <taxon>Spermatophyta</taxon>
        <taxon>Magnoliopsida</taxon>
        <taxon>eudicotyledons</taxon>
        <taxon>Gunneridae</taxon>
        <taxon>Pentapetalae</taxon>
        <taxon>rosids</taxon>
        <taxon>fabids</taxon>
        <taxon>Malpighiales</taxon>
        <taxon>Rhizophoraceae</taxon>
        <taxon>Rhizophora</taxon>
    </lineage>
</organism>
<reference evidence="2" key="1">
    <citation type="submission" date="2018-02" db="EMBL/GenBank/DDBJ databases">
        <title>Rhizophora mucronata_Transcriptome.</title>
        <authorList>
            <person name="Meera S.P."/>
            <person name="Sreeshan A."/>
            <person name="Augustine A."/>
        </authorList>
    </citation>
    <scope>NUCLEOTIDE SEQUENCE</scope>
    <source>
        <tissue evidence="2">Leaf</tissue>
    </source>
</reference>
<dbReference type="PANTHER" id="PTHR34802">
    <property type="entry name" value="CHORISMATE SYNTHASE"/>
    <property type="match status" value="1"/>
</dbReference>
<feature type="region of interest" description="Disordered" evidence="1">
    <location>
        <begin position="1"/>
        <end position="64"/>
    </location>
</feature>
<dbReference type="AlphaFoldDB" id="A0A2P2P299"/>
<name>A0A2P2P299_RHIMU</name>
<sequence>MQMHGNVPPHQPRHGCPRGVHLPQHVDDQVTGFMQGPSPMQCLSQRHSDVGGLGFPPQGGGTNQPEALQRLIEMELRSNAKQVHPFPPAGHSPGIYGHELDMGFGYI</sequence>
<dbReference type="PANTHER" id="PTHR34802:SF1">
    <property type="entry name" value="CHORISMATE SYNTHASE"/>
    <property type="match status" value="1"/>
</dbReference>
<evidence type="ECO:0000313" key="2">
    <source>
        <dbReference type="EMBL" id="MBX48840.1"/>
    </source>
</evidence>
<protein>
    <submittedName>
        <fullName evidence="2">Uncharacterized protein LOC105124837</fullName>
    </submittedName>
</protein>
<evidence type="ECO:0000256" key="1">
    <source>
        <dbReference type="SAM" id="MobiDB-lite"/>
    </source>
</evidence>
<accession>A0A2P2P299</accession>